<feature type="compositionally biased region" description="Basic and acidic residues" evidence="1">
    <location>
        <begin position="93"/>
        <end position="102"/>
    </location>
</feature>
<comment type="caution">
    <text evidence="2">The sequence shown here is derived from an EMBL/GenBank/DDBJ whole genome shotgun (WGS) entry which is preliminary data.</text>
</comment>
<proteinExistence type="predicted"/>
<dbReference type="EMBL" id="MU129073">
    <property type="protein sequence ID" value="KAF9507772.1"/>
    <property type="molecule type" value="Genomic_DNA"/>
</dbReference>
<evidence type="ECO:0000313" key="2">
    <source>
        <dbReference type="EMBL" id="KAF9507772.1"/>
    </source>
</evidence>
<evidence type="ECO:0000256" key="1">
    <source>
        <dbReference type="SAM" id="MobiDB-lite"/>
    </source>
</evidence>
<organism evidence="2 3">
    <name type="scientific">Hydnum rufescens UP504</name>
    <dbReference type="NCBI Taxonomy" id="1448309"/>
    <lineage>
        <taxon>Eukaryota</taxon>
        <taxon>Fungi</taxon>
        <taxon>Dikarya</taxon>
        <taxon>Basidiomycota</taxon>
        <taxon>Agaricomycotina</taxon>
        <taxon>Agaricomycetes</taxon>
        <taxon>Cantharellales</taxon>
        <taxon>Hydnaceae</taxon>
        <taxon>Hydnum</taxon>
    </lineage>
</organism>
<name>A0A9P6DNB9_9AGAM</name>
<dbReference type="AlphaFoldDB" id="A0A9P6DNB9"/>
<reference evidence="2" key="1">
    <citation type="journal article" date="2020" name="Nat. Commun.">
        <title>Large-scale genome sequencing of mycorrhizal fungi provides insights into the early evolution of symbiotic traits.</title>
        <authorList>
            <person name="Miyauchi S."/>
            <person name="Kiss E."/>
            <person name="Kuo A."/>
            <person name="Drula E."/>
            <person name="Kohler A."/>
            <person name="Sanchez-Garcia M."/>
            <person name="Morin E."/>
            <person name="Andreopoulos B."/>
            <person name="Barry K.W."/>
            <person name="Bonito G."/>
            <person name="Buee M."/>
            <person name="Carver A."/>
            <person name="Chen C."/>
            <person name="Cichocki N."/>
            <person name="Clum A."/>
            <person name="Culley D."/>
            <person name="Crous P.W."/>
            <person name="Fauchery L."/>
            <person name="Girlanda M."/>
            <person name="Hayes R.D."/>
            <person name="Keri Z."/>
            <person name="LaButti K."/>
            <person name="Lipzen A."/>
            <person name="Lombard V."/>
            <person name="Magnuson J."/>
            <person name="Maillard F."/>
            <person name="Murat C."/>
            <person name="Nolan M."/>
            <person name="Ohm R.A."/>
            <person name="Pangilinan J."/>
            <person name="Pereira M.F."/>
            <person name="Perotto S."/>
            <person name="Peter M."/>
            <person name="Pfister S."/>
            <person name="Riley R."/>
            <person name="Sitrit Y."/>
            <person name="Stielow J.B."/>
            <person name="Szollosi G."/>
            <person name="Zifcakova L."/>
            <person name="Stursova M."/>
            <person name="Spatafora J.W."/>
            <person name="Tedersoo L."/>
            <person name="Vaario L.M."/>
            <person name="Yamada A."/>
            <person name="Yan M."/>
            <person name="Wang P."/>
            <person name="Xu J."/>
            <person name="Bruns T."/>
            <person name="Baldrian P."/>
            <person name="Vilgalys R."/>
            <person name="Dunand C."/>
            <person name="Henrissat B."/>
            <person name="Grigoriev I.V."/>
            <person name="Hibbett D."/>
            <person name="Nagy L.G."/>
            <person name="Martin F.M."/>
        </authorList>
    </citation>
    <scope>NUCLEOTIDE SEQUENCE</scope>
    <source>
        <strain evidence="2">UP504</strain>
    </source>
</reference>
<keyword evidence="3" id="KW-1185">Reference proteome</keyword>
<gene>
    <name evidence="2" type="ORF">BS47DRAFT_1398365</name>
</gene>
<accession>A0A9P6DNB9</accession>
<protein>
    <submittedName>
        <fullName evidence="2">Uncharacterized protein</fullName>
    </submittedName>
</protein>
<evidence type="ECO:0000313" key="3">
    <source>
        <dbReference type="Proteomes" id="UP000886523"/>
    </source>
</evidence>
<dbReference type="Proteomes" id="UP000886523">
    <property type="component" value="Unassembled WGS sequence"/>
</dbReference>
<feature type="region of interest" description="Disordered" evidence="1">
    <location>
        <begin position="41"/>
        <end position="161"/>
    </location>
</feature>
<sequence length="206" mass="22612">MENPPPSPPRVFGNSDVSSRARFQTIMSGDSGQVDHRQVIVRSNKSPGRSPPQTPEGSAAENETGKETYRTLRKIRRTQKAVESQVYDSVDSEAGHGRDHTHGHGHGNRTTHSNDDMTDNPLLSRTKPLFLSDDDGAGSDPPSHGVAQPPTSQHTPDLDTHHTRVAFGNSVGQTNDQLLAYETYDGGEPRSDEWHASRLLYLQTLL</sequence>